<dbReference type="Pfam" id="PF00874">
    <property type="entry name" value="PRD"/>
    <property type="match status" value="2"/>
</dbReference>
<sequence>MIIKKILNNNVVISVNDNQEEVVVMGRGIAFNKRNGDQIDQTYVEKVFTLAHDDLGQLDILELVKSFDPDIVGLSKKIISMAEEAMEVEFSEQIYLTFTDHLHYTLKRAKDGIFPANPLLFDIKKFYPVEFKAATQALALINDTLGVELPEDEAGFFALHFVNSTTDSQNLNITMEITELVRDILNIISRFFGTTFDESSLSYSRMITHIQYFVRRILTNTPYDDDDEFLYELVKSKYPQAYNCSLRISDYLKQAKNINVKHSELIYLVIHINRVIGEDEAE</sequence>
<evidence type="ECO:0000313" key="4">
    <source>
        <dbReference type="Proteomes" id="UP000286773"/>
    </source>
</evidence>
<dbReference type="Gene3D" id="1.10.1790.10">
    <property type="entry name" value="PRD domain"/>
    <property type="match status" value="2"/>
</dbReference>
<dbReference type="InterPro" id="IPR050661">
    <property type="entry name" value="BglG_antiterminators"/>
</dbReference>
<organism evidence="3 4">
    <name type="scientific">Vagococcus acidifermentans</name>
    <dbReference type="NCBI Taxonomy" id="564710"/>
    <lineage>
        <taxon>Bacteria</taxon>
        <taxon>Bacillati</taxon>
        <taxon>Bacillota</taxon>
        <taxon>Bacilli</taxon>
        <taxon>Lactobacillales</taxon>
        <taxon>Enterococcaceae</taxon>
        <taxon>Vagococcus</taxon>
    </lineage>
</organism>
<dbReference type="OrthoDB" id="9813552at2"/>
<dbReference type="SUPFAM" id="SSF63520">
    <property type="entry name" value="PTS-regulatory domain, PRD"/>
    <property type="match status" value="2"/>
</dbReference>
<dbReference type="InterPro" id="IPR036650">
    <property type="entry name" value="CAT_RNA-bd_dom_sf"/>
</dbReference>
<dbReference type="NCBIfam" id="NF046042">
    <property type="entry name" value="LicT"/>
    <property type="match status" value="1"/>
</dbReference>
<feature type="domain" description="PRD" evidence="2">
    <location>
        <begin position="172"/>
        <end position="282"/>
    </location>
</feature>
<dbReference type="InterPro" id="IPR011608">
    <property type="entry name" value="PRD"/>
</dbReference>
<dbReference type="InterPro" id="IPR036634">
    <property type="entry name" value="PRD_sf"/>
</dbReference>
<evidence type="ECO:0000256" key="1">
    <source>
        <dbReference type="ARBA" id="ARBA00022737"/>
    </source>
</evidence>
<gene>
    <name evidence="3" type="ORF">CBF27_10355</name>
</gene>
<accession>A0A430AQK2</accession>
<dbReference type="SUPFAM" id="SSF50151">
    <property type="entry name" value="SacY-like RNA-binding domain"/>
    <property type="match status" value="1"/>
</dbReference>
<dbReference type="PANTHER" id="PTHR30185">
    <property type="entry name" value="CRYPTIC BETA-GLUCOSIDE BGL OPERON ANTITERMINATOR"/>
    <property type="match status" value="1"/>
</dbReference>
<dbReference type="InterPro" id="IPR004341">
    <property type="entry name" value="CAT_RNA-bd_dom"/>
</dbReference>
<comment type="caution">
    <text evidence="3">The sequence shown here is derived from an EMBL/GenBank/DDBJ whole genome shotgun (WGS) entry which is preliminary data.</text>
</comment>
<evidence type="ECO:0000313" key="3">
    <source>
        <dbReference type="EMBL" id="RSU10410.1"/>
    </source>
</evidence>
<dbReference type="PANTHER" id="PTHR30185:SF15">
    <property type="entry name" value="CRYPTIC BETA-GLUCOSIDE BGL OPERON ANTITERMINATOR"/>
    <property type="match status" value="1"/>
</dbReference>
<dbReference type="Gene3D" id="2.30.24.10">
    <property type="entry name" value="CAT RNA-binding domain"/>
    <property type="match status" value="1"/>
</dbReference>
<feature type="domain" description="PRD" evidence="2">
    <location>
        <begin position="66"/>
        <end position="171"/>
    </location>
</feature>
<dbReference type="Pfam" id="PF03123">
    <property type="entry name" value="CAT_RBD"/>
    <property type="match status" value="1"/>
</dbReference>
<dbReference type="GO" id="GO:0006355">
    <property type="term" value="P:regulation of DNA-templated transcription"/>
    <property type="evidence" value="ECO:0007669"/>
    <property type="project" value="InterPro"/>
</dbReference>
<dbReference type="AlphaFoldDB" id="A0A430AQK2"/>
<evidence type="ECO:0000259" key="2">
    <source>
        <dbReference type="PROSITE" id="PS51372"/>
    </source>
</evidence>
<dbReference type="PROSITE" id="PS51372">
    <property type="entry name" value="PRD_2"/>
    <property type="match status" value="2"/>
</dbReference>
<dbReference type="EMBL" id="NGKC01000012">
    <property type="protein sequence ID" value="RSU10410.1"/>
    <property type="molecule type" value="Genomic_DNA"/>
</dbReference>
<dbReference type="RefSeq" id="WP_126814238.1">
    <property type="nucleotide sequence ID" value="NZ_NGKC01000012.1"/>
</dbReference>
<protein>
    <submittedName>
        <fullName evidence="3">Transcription antiterminator BglG</fullName>
    </submittedName>
</protein>
<name>A0A430AQK2_9ENTE</name>
<dbReference type="SMART" id="SM01061">
    <property type="entry name" value="CAT_RBD"/>
    <property type="match status" value="1"/>
</dbReference>
<dbReference type="Proteomes" id="UP000286773">
    <property type="component" value="Unassembled WGS sequence"/>
</dbReference>
<reference evidence="3 4" key="1">
    <citation type="submission" date="2017-05" db="EMBL/GenBank/DDBJ databases">
        <title>Vagococcus spp. assemblies.</title>
        <authorList>
            <person name="Gulvik C.A."/>
        </authorList>
    </citation>
    <scope>NUCLEOTIDE SEQUENCE [LARGE SCALE GENOMIC DNA]</scope>
    <source>
        <strain evidence="3 4">LMG 24798</strain>
    </source>
</reference>
<keyword evidence="4" id="KW-1185">Reference proteome</keyword>
<proteinExistence type="predicted"/>
<dbReference type="GO" id="GO:0003723">
    <property type="term" value="F:RNA binding"/>
    <property type="evidence" value="ECO:0007669"/>
    <property type="project" value="InterPro"/>
</dbReference>
<keyword evidence="1" id="KW-0677">Repeat</keyword>